<dbReference type="Pfam" id="PF01230">
    <property type="entry name" value="HIT"/>
    <property type="match status" value="1"/>
</dbReference>
<dbReference type="InterPro" id="IPR001310">
    <property type="entry name" value="Histidine_triad_HIT"/>
</dbReference>
<dbReference type="InterPro" id="IPR036265">
    <property type="entry name" value="HIT-like_sf"/>
</dbReference>
<organism evidence="5 6">
    <name type="scientific">Actinopolymorpha cephalotaxi</name>
    <dbReference type="NCBI Taxonomy" id="504797"/>
    <lineage>
        <taxon>Bacteria</taxon>
        <taxon>Bacillati</taxon>
        <taxon>Actinomycetota</taxon>
        <taxon>Actinomycetes</taxon>
        <taxon>Propionibacteriales</taxon>
        <taxon>Actinopolymorphaceae</taxon>
        <taxon>Actinopolymorpha</taxon>
    </lineage>
</organism>
<evidence type="ECO:0000313" key="6">
    <source>
        <dbReference type="Proteomes" id="UP000199052"/>
    </source>
</evidence>
<name>A0A1I2M1J2_9ACTN</name>
<dbReference type="InterPro" id="IPR011146">
    <property type="entry name" value="HIT-like"/>
</dbReference>
<evidence type="ECO:0000259" key="4">
    <source>
        <dbReference type="PROSITE" id="PS51084"/>
    </source>
</evidence>
<evidence type="ECO:0000256" key="2">
    <source>
        <dbReference type="PIRSR" id="PIRSR601310-3"/>
    </source>
</evidence>
<evidence type="ECO:0000256" key="1">
    <source>
        <dbReference type="PIRSR" id="PIRSR601310-1"/>
    </source>
</evidence>
<evidence type="ECO:0000256" key="3">
    <source>
        <dbReference type="PROSITE-ProRule" id="PRU00464"/>
    </source>
</evidence>
<evidence type="ECO:0000313" key="5">
    <source>
        <dbReference type="EMBL" id="SFF85373.1"/>
    </source>
</evidence>
<dbReference type="Proteomes" id="UP000199052">
    <property type="component" value="Unassembled WGS sequence"/>
</dbReference>
<dbReference type="GO" id="GO:0003824">
    <property type="term" value="F:catalytic activity"/>
    <property type="evidence" value="ECO:0007669"/>
    <property type="project" value="InterPro"/>
</dbReference>
<protein>
    <submittedName>
        <fullName evidence="5">Histidine triad (HIT) family protein</fullName>
    </submittedName>
</protein>
<feature type="short sequence motif" description="Histidine triad motif" evidence="2 3">
    <location>
        <begin position="51"/>
        <end position="55"/>
    </location>
</feature>
<dbReference type="GO" id="GO:0009117">
    <property type="term" value="P:nucleotide metabolic process"/>
    <property type="evidence" value="ECO:0007669"/>
    <property type="project" value="TreeGrafter"/>
</dbReference>
<dbReference type="PROSITE" id="PS51084">
    <property type="entry name" value="HIT_2"/>
    <property type="match status" value="1"/>
</dbReference>
<dbReference type="PANTHER" id="PTHR46648">
    <property type="entry name" value="HIT FAMILY PROTEIN 1"/>
    <property type="match status" value="1"/>
</dbReference>
<dbReference type="Gene3D" id="3.30.428.10">
    <property type="entry name" value="HIT-like"/>
    <property type="match status" value="1"/>
</dbReference>
<proteinExistence type="predicted"/>
<gene>
    <name evidence="5" type="ORF">SAMN05421678_102404</name>
</gene>
<dbReference type="STRING" id="504797.SAMN05421678_102404"/>
<accession>A0A1I2M1J2</accession>
<dbReference type="SUPFAM" id="SSF54197">
    <property type="entry name" value="HIT-like"/>
    <property type="match status" value="1"/>
</dbReference>
<feature type="domain" description="HIT" evidence="4">
    <location>
        <begin position="1"/>
        <end position="66"/>
    </location>
</feature>
<dbReference type="EMBL" id="FOOI01000002">
    <property type="protein sequence ID" value="SFF85373.1"/>
    <property type="molecule type" value="Genomic_DNA"/>
</dbReference>
<feature type="active site" description="Tele-AMP-histidine intermediate" evidence="1">
    <location>
        <position position="53"/>
    </location>
</feature>
<reference evidence="5 6" key="1">
    <citation type="submission" date="2016-10" db="EMBL/GenBank/DDBJ databases">
        <authorList>
            <person name="de Groot N.N."/>
        </authorList>
    </citation>
    <scope>NUCLEOTIDE SEQUENCE [LARGE SCALE GENOMIC DNA]</scope>
    <source>
        <strain evidence="5 6">CPCC 202808</strain>
    </source>
</reference>
<sequence>MPLLADLRDDEASAVMTMIRQLATAITSELRPDGLNVFQNNGIVANQTVPHVHFHVAPRTVEQMATWTPASDAWSGAVQPVEPRRELAQRFARHLP</sequence>
<dbReference type="PANTHER" id="PTHR46648:SF1">
    <property type="entry name" value="ADENOSINE 5'-MONOPHOSPHORAMIDASE HNT1"/>
    <property type="match status" value="1"/>
</dbReference>
<dbReference type="AlphaFoldDB" id="A0A1I2M1J2"/>